<evidence type="ECO:0000256" key="1">
    <source>
        <dbReference type="ARBA" id="ARBA00004651"/>
    </source>
</evidence>
<feature type="transmembrane region" description="Helical" evidence="5">
    <location>
        <begin position="316"/>
        <end position="337"/>
    </location>
</feature>
<comment type="subcellular location">
    <subcellularLocation>
        <location evidence="1">Cell membrane</location>
        <topology evidence="1">Multi-pass membrane protein</topology>
    </subcellularLocation>
</comment>
<feature type="transmembrane region" description="Helical" evidence="5">
    <location>
        <begin position="443"/>
        <end position="464"/>
    </location>
</feature>
<dbReference type="InterPro" id="IPR036259">
    <property type="entry name" value="MFS_trans_sf"/>
</dbReference>
<dbReference type="AlphaFoldDB" id="A0A2T1M3W4"/>
<reference evidence="7 8" key="1">
    <citation type="submission" date="2018-03" db="EMBL/GenBank/DDBJ databases">
        <title>The ancient ancestry and fast evolution of plastids.</title>
        <authorList>
            <person name="Moore K.R."/>
            <person name="Magnabosco C."/>
            <person name="Momper L."/>
            <person name="Gold D.A."/>
            <person name="Bosak T."/>
            <person name="Fournier G.P."/>
        </authorList>
    </citation>
    <scope>NUCLEOTIDE SEQUENCE [LARGE SCALE GENOMIC DNA]</scope>
    <source>
        <strain evidence="7 8">CCALA 016</strain>
    </source>
</reference>
<evidence type="ECO:0000259" key="6">
    <source>
        <dbReference type="PROSITE" id="PS50850"/>
    </source>
</evidence>
<dbReference type="InterPro" id="IPR052528">
    <property type="entry name" value="Sugar_transport-like"/>
</dbReference>
<feature type="transmembrane region" description="Helical" evidence="5">
    <location>
        <begin position="349"/>
        <end position="367"/>
    </location>
</feature>
<dbReference type="Gene3D" id="1.20.1250.20">
    <property type="entry name" value="MFS general substrate transporter like domains"/>
    <property type="match status" value="2"/>
</dbReference>
<comment type="caution">
    <text evidence="7">The sequence shown here is derived from an EMBL/GenBank/DDBJ whole genome shotgun (WGS) entry which is preliminary data.</text>
</comment>
<dbReference type="InterPro" id="IPR020846">
    <property type="entry name" value="MFS_dom"/>
</dbReference>
<evidence type="ECO:0000256" key="3">
    <source>
        <dbReference type="ARBA" id="ARBA00022989"/>
    </source>
</evidence>
<evidence type="ECO:0000313" key="8">
    <source>
        <dbReference type="Proteomes" id="UP000239001"/>
    </source>
</evidence>
<keyword evidence="4 5" id="KW-0472">Membrane</keyword>
<dbReference type="OrthoDB" id="9772882at2"/>
<feature type="transmembrane region" description="Helical" evidence="5">
    <location>
        <begin position="64"/>
        <end position="83"/>
    </location>
</feature>
<keyword evidence="3 5" id="KW-1133">Transmembrane helix</keyword>
<evidence type="ECO:0000256" key="4">
    <source>
        <dbReference type="ARBA" id="ARBA00023136"/>
    </source>
</evidence>
<evidence type="ECO:0000256" key="2">
    <source>
        <dbReference type="ARBA" id="ARBA00022692"/>
    </source>
</evidence>
<organism evidence="7 8">
    <name type="scientific">Aphanothece hegewaldii CCALA 016</name>
    <dbReference type="NCBI Taxonomy" id="2107694"/>
    <lineage>
        <taxon>Bacteria</taxon>
        <taxon>Bacillati</taxon>
        <taxon>Cyanobacteriota</taxon>
        <taxon>Cyanophyceae</taxon>
        <taxon>Oscillatoriophycideae</taxon>
        <taxon>Chroococcales</taxon>
        <taxon>Aphanothecaceae</taxon>
        <taxon>Aphanothece</taxon>
    </lineage>
</organism>
<proteinExistence type="predicted"/>
<gene>
    <name evidence="7" type="ORF">C7H19_01580</name>
</gene>
<dbReference type="GO" id="GO:0022857">
    <property type="term" value="F:transmembrane transporter activity"/>
    <property type="evidence" value="ECO:0007669"/>
    <property type="project" value="InterPro"/>
</dbReference>
<dbReference type="SUPFAM" id="SSF103473">
    <property type="entry name" value="MFS general substrate transporter"/>
    <property type="match status" value="1"/>
</dbReference>
<sequence length="467" mass="51005">MNPPEIEGGWAITADAKLVELSNGDILTPTAKVTPEIIITPSKPKNSLSKDAIRTSLKASTLDGIFATIFSNITGGVLLSNFLLELGANATEIGMLTSIPMLVNLLQPVGAHLSELTVSRRNFNLWIYGLARILWLILLLGIGLANWHYIEKRQLITWLLGVVLMSNVFGALGSASWLSWMAFLVPSRLRGRYFGLRNSVISLTNLISVPLAGWAIATWKGGSLTGYGIVLLLGIISGLVSIGFQFFKADVNPQEQKLEFDLEVTELEKPFIPDNSILRDRKFLSFLVYFCFWMFGINLSAPFFSLYMLGSLNIDVRYVTIYSSLSAGSYLLSLMAWGRLSDRIGNRPILMILGIINALTPVLWLFMSGNQLSVWLLLPLIHLLLGGTGAGLDLCTTNLQLGVAPRSRQSQSFALVAAIGGVSGALATTAGGFLVQFTEHSGFVFLFVLSSILRFAALVPLIFVREQ</sequence>
<feature type="transmembrane region" description="Helical" evidence="5">
    <location>
        <begin position="373"/>
        <end position="392"/>
    </location>
</feature>
<feature type="transmembrane region" description="Helical" evidence="5">
    <location>
        <begin position="200"/>
        <end position="219"/>
    </location>
</feature>
<feature type="transmembrane region" description="Helical" evidence="5">
    <location>
        <begin position="225"/>
        <end position="247"/>
    </location>
</feature>
<reference evidence="7 8" key="2">
    <citation type="submission" date="2018-03" db="EMBL/GenBank/DDBJ databases">
        <authorList>
            <person name="Keele B.F."/>
        </authorList>
    </citation>
    <scope>NUCLEOTIDE SEQUENCE [LARGE SCALE GENOMIC DNA]</scope>
    <source>
        <strain evidence="7 8">CCALA 016</strain>
    </source>
</reference>
<keyword evidence="2 5" id="KW-0812">Transmembrane</keyword>
<protein>
    <submittedName>
        <fullName evidence="7">MFS transporter</fullName>
    </submittedName>
</protein>
<evidence type="ECO:0000313" key="7">
    <source>
        <dbReference type="EMBL" id="PSF39506.1"/>
    </source>
</evidence>
<feature type="transmembrane region" description="Helical" evidence="5">
    <location>
        <begin position="155"/>
        <end position="180"/>
    </location>
</feature>
<dbReference type="GO" id="GO:0005886">
    <property type="term" value="C:plasma membrane"/>
    <property type="evidence" value="ECO:0007669"/>
    <property type="project" value="UniProtKB-SubCell"/>
</dbReference>
<dbReference type="Pfam" id="PF07690">
    <property type="entry name" value="MFS_1"/>
    <property type="match status" value="1"/>
</dbReference>
<dbReference type="InterPro" id="IPR011701">
    <property type="entry name" value="MFS"/>
</dbReference>
<dbReference type="Proteomes" id="UP000239001">
    <property type="component" value="Unassembled WGS sequence"/>
</dbReference>
<keyword evidence="8" id="KW-1185">Reference proteome</keyword>
<dbReference type="RefSeq" id="WP_106455126.1">
    <property type="nucleotide sequence ID" value="NZ_PXOH01000001.1"/>
</dbReference>
<dbReference type="PROSITE" id="PS50850">
    <property type="entry name" value="MFS"/>
    <property type="match status" value="1"/>
</dbReference>
<feature type="transmembrane region" description="Helical" evidence="5">
    <location>
        <begin position="413"/>
        <end position="437"/>
    </location>
</feature>
<evidence type="ECO:0000256" key="5">
    <source>
        <dbReference type="SAM" id="Phobius"/>
    </source>
</evidence>
<dbReference type="EMBL" id="PXOH01000001">
    <property type="protein sequence ID" value="PSF39506.1"/>
    <property type="molecule type" value="Genomic_DNA"/>
</dbReference>
<accession>A0A2T1M3W4</accession>
<dbReference type="PANTHER" id="PTHR23526:SF2">
    <property type="entry name" value="MAJOR FACILITATOR SUPERFAMILY (MFS) PROFILE DOMAIN-CONTAINING PROTEIN"/>
    <property type="match status" value="1"/>
</dbReference>
<feature type="transmembrane region" description="Helical" evidence="5">
    <location>
        <begin position="286"/>
        <end position="310"/>
    </location>
</feature>
<name>A0A2T1M3W4_9CHRO</name>
<feature type="transmembrane region" description="Helical" evidence="5">
    <location>
        <begin position="125"/>
        <end position="149"/>
    </location>
</feature>
<feature type="domain" description="Major facilitator superfamily (MFS) profile" evidence="6">
    <location>
        <begin position="277"/>
        <end position="467"/>
    </location>
</feature>
<dbReference type="PANTHER" id="PTHR23526">
    <property type="entry name" value="INTEGRAL MEMBRANE TRANSPORT PROTEIN-RELATED"/>
    <property type="match status" value="1"/>
</dbReference>